<name>A0A1F7WGS4_9BACT</name>
<dbReference type="Proteomes" id="UP000176198">
    <property type="component" value="Unassembled WGS sequence"/>
</dbReference>
<evidence type="ECO:0000313" key="2">
    <source>
        <dbReference type="Proteomes" id="UP000176198"/>
    </source>
</evidence>
<sequence length="272" mass="31595">MRFLPKMLLASFFIGLFLPGVVFSQDEELTYERVYQDYTYNFDIYRKANSEYESFRLQFLQYKTLTSQENAKEATVKMLLARDEVVKTYLTALRTKLSGTDGIMDDKRNSLYSQIDAEVLWFADHKDKIPSAGTLDDLVKDSDEAAQYYLEKEFLTYDTLVTISTGKIAFLREKQENTLSEIKAKVAEIRTNGDKDTTTLERWTLDTEARITRSREKELEALELLRDLKGKQGKVNTSIYDQIIFKLSESLQYLKEANGYLKEIVNGIKFED</sequence>
<organism evidence="1 2">
    <name type="scientific">Candidatus Woesebacteria bacterium GWA1_41_8</name>
    <dbReference type="NCBI Taxonomy" id="1802471"/>
    <lineage>
        <taxon>Bacteria</taxon>
        <taxon>Candidatus Woeseibacteriota</taxon>
    </lineage>
</organism>
<accession>A0A1F7WGS4</accession>
<protein>
    <submittedName>
        <fullName evidence="1">Uncharacterized protein</fullName>
    </submittedName>
</protein>
<reference evidence="1 2" key="1">
    <citation type="journal article" date="2016" name="Nat. Commun.">
        <title>Thousands of microbial genomes shed light on interconnected biogeochemical processes in an aquifer system.</title>
        <authorList>
            <person name="Anantharaman K."/>
            <person name="Brown C.T."/>
            <person name="Hug L.A."/>
            <person name="Sharon I."/>
            <person name="Castelle C.J."/>
            <person name="Probst A.J."/>
            <person name="Thomas B.C."/>
            <person name="Singh A."/>
            <person name="Wilkins M.J."/>
            <person name="Karaoz U."/>
            <person name="Brodie E.L."/>
            <person name="Williams K.H."/>
            <person name="Hubbard S.S."/>
            <person name="Banfield J.F."/>
        </authorList>
    </citation>
    <scope>NUCLEOTIDE SEQUENCE [LARGE SCALE GENOMIC DNA]</scope>
</reference>
<dbReference type="EMBL" id="MGFJ01000032">
    <property type="protein sequence ID" value="OGM02036.1"/>
    <property type="molecule type" value="Genomic_DNA"/>
</dbReference>
<proteinExistence type="predicted"/>
<gene>
    <name evidence="1" type="ORF">A2115_02530</name>
</gene>
<dbReference type="STRING" id="1802471.A2115_02530"/>
<dbReference type="AlphaFoldDB" id="A0A1F7WGS4"/>
<comment type="caution">
    <text evidence="1">The sequence shown here is derived from an EMBL/GenBank/DDBJ whole genome shotgun (WGS) entry which is preliminary data.</text>
</comment>
<evidence type="ECO:0000313" key="1">
    <source>
        <dbReference type="EMBL" id="OGM02036.1"/>
    </source>
</evidence>